<dbReference type="InterPro" id="IPR002810">
    <property type="entry name" value="NfeD-like_C"/>
</dbReference>
<feature type="domain" description="NfeD-like C-terminal" evidence="6">
    <location>
        <begin position="93"/>
        <end position="148"/>
    </location>
</feature>
<dbReference type="PANTHER" id="PTHR33507">
    <property type="entry name" value="INNER MEMBRANE PROTEIN YBBJ"/>
    <property type="match status" value="1"/>
</dbReference>
<dbReference type="AlphaFoldDB" id="A0A1Y2SSI9"/>
<dbReference type="Proteomes" id="UP000194204">
    <property type="component" value="Unassembled WGS sequence"/>
</dbReference>
<dbReference type="GO" id="GO:0005886">
    <property type="term" value="C:plasma membrane"/>
    <property type="evidence" value="ECO:0007669"/>
    <property type="project" value="TreeGrafter"/>
</dbReference>
<name>A0A1Y2SSI9_9GAMM</name>
<keyword evidence="4 5" id="KW-0472">Membrane</keyword>
<dbReference type="InterPro" id="IPR052165">
    <property type="entry name" value="Membrane_assoc_protease"/>
</dbReference>
<sequence length="154" mass="17439">MIEQIATQPAWFWLCLGGLLLIAELLGAGGYLLWTGTAAVVVAQVTWIFPNMGWELQGILFAVLTLLSVIAWRSWLRHRPHRTRDKILNQKNHQLIGLRARLITETENGFGRVKLADGSWRVQCDRELPANTEVEVIAVDGITLRVRPILHNRV</sequence>
<evidence type="ECO:0000313" key="7">
    <source>
        <dbReference type="EMBL" id="OTA21278.1"/>
    </source>
</evidence>
<feature type="transmembrane region" description="Helical" evidence="5">
    <location>
        <begin position="54"/>
        <end position="76"/>
    </location>
</feature>
<dbReference type="Pfam" id="PF01957">
    <property type="entry name" value="NfeD"/>
    <property type="match status" value="1"/>
</dbReference>
<dbReference type="RefSeq" id="WP_086111376.1">
    <property type="nucleotide sequence ID" value="NZ_CAWNHF010000134.1"/>
</dbReference>
<evidence type="ECO:0000259" key="6">
    <source>
        <dbReference type="Pfam" id="PF01957"/>
    </source>
</evidence>
<reference evidence="7 8" key="1">
    <citation type="submission" date="2017-01" db="EMBL/GenBank/DDBJ databases">
        <title>Deconstructing symbiosis and pathogenesis requirements using a combined genomic-metabolomic approach.</title>
        <authorList>
            <person name="Tobias N.J."/>
            <person name="Wolff H."/>
            <person name="Djahanschiri B."/>
            <person name="Ebersberger I."/>
            <person name="Bode H.B."/>
        </authorList>
    </citation>
    <scope>NUCLEOTIDE SEQUENCE [LARGE SCALE GENOMIC DNA]</scope>
    <source>
        <strain evidence="7 8">DSM 4764</strain>
    </source>
</reference>
<protein>
    <submittedName>
        <fullName evidence="7">Membrane protein</fullName>
    </submittedName>
</protein>
<keyword evidence="8" id="KW-1185">Reference proteome</keyword>
<dbReference type="OrthoDB" id="6402862at2"/>
<accession>A0A1Y2SSI9</accession>
<dbReference type="Gene3D" id="2.40.50.140">
    <property type="entry name" value="Nucleic acid-binding proteins"/>
    <property type="match status" value="1"/>
</dbReference>
<comment type="caution">
    <text evidence="7">The sequence shown here is derived from an EMBL/GenBank/DDBJ whole genome shotgun (WGS) entry which is preliminary data.</text>
</comment>
<evidence type="ECO:0000256" key="1">
    <source>
        <dbReference type="ARBA" id="ARBA00004141"/>
    </source>
</evidence>
<evidence type="ECO:0000256" key="2">
    <source>
        <dbReference type="ARBA" id="ARBA00022692"/>
    </source>
</evidence>
<comment type="subcellular location">
    <subcellularLocation>
        <location evidence="1">Membrane</location>
        <topology evidence="1">Multi-pass membrane protein</topology>
    </subcellularLocation>
</comment>
<proteinExistence type="predicted"/>
<dbReference type="STRING" id="40578.Xbed_00505"/>
<evidence type="ECO:0000256" key="3">
    <source>
        <dbReference type="ARBA" id="ARBA00022989"/>
    </source>
</evidence>
<evidence type="ECO:0000256" key="4">
    <source>
        <dbReference type="ARBA" id="ARBA00023136"/>
    </source>
</evidence>
<keyword evidence="3 5" id="KW-1133">Transmembrane helix</keyword>
<dbReference type="InterPro" id="IPR012340">
    <property type="entry name" value="NA-bd_OB-fold"/>
</dbReference>
<organism evidence="7 8">
    <name type="scientific">Xenorhabdus beddingii</name>
    <dbReference type="NCBI Taxonomy" id="40578"/>
    <lineage>
        <taxon>Bacteria</taxon>
        <taxon>Pseudomonadati</taxon>
        <taxon>Pseudomonadota</taxon>
        <taxon>Gammaproteobacteria</taxon>
        <taxon>Enterobacterales</taxon>
        <taxon>Morganellaceae</taxon>
        <taxon>Xenorhabdus</taxon>
    </lineage>
</organism>
<evidence type="ECO:0000313" key="8">
    <source>
        <dbReference type="Proteomes" id="UP000194204"/>
    </source>
</evidence>
<dbReference type="PANTHER" id="PTHR33507:SF3">
    <property type="entry name" value="INNER MEMBRANE PROTEIN YBBJ"/>
    <property type="match status" value="1"/>
</dbReference>
<evidence type="ECO:0000256" key="5">
    <source>
        <dbReference type="SAM" id="Phobius"/>
    </source>
</evidence>
<dbReference type="SUPFAM" id="SSF141322">
    <property type="entry name" value="NfeD domain-like"/>
    <property type="match status" value="1"/>
</dbReference>
<gene>
    <name evidence="7" type="ORF">Xbed_00505</name>
</gene>
<feature type="transmembrane region" description="Helical" evidence="5">
    <location>
        <begin position="12"/>
        <end position="34"/>
    </location>
</feature>
<keyword evidence="2 5" id="KW-0812">Transmembrane</keyword>
<dbReference type="EMBL" id="MUBK01000003">
    <property type="protein sequence ID" value="OTA21278.1"/>
    <property type="molecule type" value="Genomic_DNA"/>
</dbReference>